<reference evidence="3 4" key="1">
    <citation type="submission" date="2017-05" db="EMBL/GenBank/DDBJ databases">
        <authorList>
            <person name="Varghese N."/>
            <person name="Submissions S."/>
        </authorList>
    </citation>
    <scope>NUCLEOTIDE SEQUENCE [LARGE SCALE GENOMIC DNA]</scope>
    <source>
        <strain evidence="3 4">DSM 29982</strain>
    </source>
</reference>
<protein>
    <submittedName>
        <fullName evidence="3">Uncharacterized protein</fullName>
    </submittedName>
</protein>
<keyword evidence="4" id="KW-1185">Reference proteome</keyword>
<evidence type="ECO:0000313" key="4">
    <source>
        <dbReference type="Proteomes" id="UP000319267"/>
    </source>
</evidence>
<keyword evidence="1" id="KW-1133">Transmembrane helix</keyword>
<dbReference type="Proteomes" id="UP000319267">
    <property type="component" value="Unassembled WGS sequence"/>
</dbReference>
<organism evidence="3 4">
    <name type="scientific">Flavobacterium nitrogenifigens</name>
    <dbReference type="NCBI Taxonomy" id="1617283"/>
    <lineage>
        <taxon>Bacteria</taxon>
        <taxon>Pseudomonadati</taxon>
        <taxon>Bacteroidota</taxon>
        <taxon>Flavobacteriia</taxon>
        <taxon>Flavobacteriales</taxon>
        <taxon>Flavobacteriaceae</taxon>
        <taxon>Flavobacterium</taxon>
    </lineage>
</organism>
<evidence type="ECO:0000313" key="3">
    <source>
        <dbReference type="EMBL" id="SMO35817.1"/>
    </source>
</evidence>
<dbReference type="EMBL" id="FXTQ01000001">
    <property type="protein sequence ID" value="SMO35817.1"/>
    <property type="molecule type" value="Genomic_DNA"/>
</dbReference>
<dbReference type="AlphaFoldDB" id="A0A521ALY0"/>
<name>A0A521ALY0_9FLAO</name>
<evidence type="ECO:0000313" key="2">
    <source>
        <dbReference type="EMBL" id="SMO35807.1"/>
    </source>
</evidence>
<dbReference type="PROSITE" id="PS51257">
    <property type="entry name" value="PROKAR_LIPOPROTEIN"/>
    <property type="match status" value="1"/>
</dbReference>
<feature type="transmembrane region" description="Helical" evidence="1">
    <location>
        <begin position="12"/>
        <end position="28"/>
    </location>
</feature>
<sequence>MLRASRAIQTKYIVMRIIFLVFLVIFYGCDNKSKKNISDNSPAPRSL</sequence>
<dbReference type="EMBL" id="FXTQ01000001">
    <property type="protein sequence ID" value="SMO35807.1"/>
    <property type="molecule type" value="Genomic_DNA"/>
</dbReference>
<keyword evidence="1" id="KW-0812">Transmembrane</keyword>
<proteinExistence type="predicted"/>
<keyword evidence="1" id="KW-0472">Membrane</keyword>
<accession>A0A521ALY0</accession>
<gene>
    <name evidence="2" type="ORF">SAMN06265220_101267</name>
    <name evidence="3" type="ORF">SAMN06265220_101270</name>
</gene>
<evidence type="ECO:0000256" key="1">
    <source>
        <dbReference type="SAM" id="Phobius"/>
    </source>
</evidence>